<dbReference type="AlphaFoldDB" id="A0A813GE12"/>
<sequence>MCLFDATASPPGTAVHVQSDEQATPIRNLVSAFGDLVLMSNVTTGEKNPQEAPRLRDAPPVGHFEMPAYWRVDAASQDGSQACCAFLAAAGTAADTMSLMPFSRKYRINFSPNYQAVFPDESRHYNADIMEAALASQSIREICVNGENYQFSVAVMHRGHDFRRAWGQLAEVLSNWPGAAVAAPTTEQQPFCPCPACDERKEEMECQEESCLLLELKAALRLFDQSWAQFEQQYISELISIEFLAREPLRKAIWAVRRLDTIDLRSPDADPFLIDKAIDAVAHLNTLANPHGKGRGDLSGRVLRSALSWLTRDEGRKQCVSVQA</sequence>
<dbReference type="Proteomes" id="UP000654075">
    <property type="component" value="Unassembled WGS sequence"/>
</dbReference>
<feature type="non-terminal residue" evidence="1">
    <location>
        <position position="324"/>
    </location>
</feature>
<name>A0A813GE12_POLGL</name>
<accession>A0A813GE12</accession>
<evidence type="ECO:0000313" key="2">
    <source>
        <dbReference type="Proteomes" id="UP000654075"/>
    </source>
</evidence>
<proteinExistence type="predicted"/>
<organism evidence="1 2">
    <name type="scientific">Polarella glacialis</name>
    <name type="common">Dinoflagellate</name>
    <dbReference type="NCBI Taxonomy" id="89957"/>
    <lineage>
        <taxon>Eukaryota</taxon>
        <taxon>Sar</taxon>
        <taxon>Alveolata</taxon>
        <taxon>Dinophyceae</taxon>
        <taxon>Suessiales</taxon>
        <taxon>Suessiaceae</taxon>
        <taxon>Polarella</taxon>
    </lineage>
</organism>
<gene>
    <name evidence="1" type="ORF">PGLA1383_LOCUS42137</name>
</gene>
<keyword evidence="2" id="KW-1185">Reference proteome</keyword>
<protein>
    <submittedName>
        <fullName evidence="1">Uncharacterized protein</fullName>
    </submittedName>
</protein>
<reference evidence="1" key="1">
    <citation type="submission" date="2021-02" db="EMBL/GenBank/DDBJ databases">
        <authorList>
            <person name="Dougan E. K."/>
            <person name="Rhodes N."/>
            <person name="Thang M."/>
            <person name="Chan C."/>
        </authorList>
    </citation>
    <scope>NUCLEOTIDE SEQUENCE</scope>
</reference>
<comment type="caution">
    <text evidence="1">The sequence shown here is derived from an EMBL/GenBank/DDBJ whole genome shotgun (WGS) entry which is preliminary data.</text>
</comment>
<evidence type="ECO:0000313" key="1">
    <source>
        <dbReference type="EMBL" id="CAE8625101.1"/>
    </source>
</evidence>
<dbReference type="EMBL" id="CAJNNV010028576">
    <property type="protein sequence ID" value="CAE8625101.1"/>
    <property type="molecule type" value="Genomic_DNA"/>
</dbReference>